<protein>
    <recommendedName>
        <fullName evidence="3">DUF1566 domain-containing protein</fullName>
    </recommendedName>
</protein>
<accession>A0ABU8NS55</accession>
<comment type="caution">
    <text evidence="1">The sequence shown here is derived from an EMBL/GenBank/DDBJ whole genome shotgun (WGS) entry which is preliminary data.</text>
</comment>
<proteinExistence type="predicted"/>
<evidence type="ECO:0000313" key="1">
    <source>
        <dbReference type="EMBL" id="MEJ2905082.1"/>
    </source>
</evidence>
<organism evidence="1 2">
    <name type="scientific">Pedobacter panaciterrae</name>
    <dbReference type="NCBI Taxonomy" id="363849"/>
    <lineage>
        <taxon>Bacteria</taxon>
        <taxon>Pseudomonadati</taxon>
        <taxon>Bacteroidota</taxon>
        <taxon>Sphingobacteriia</taxon>
        <taxon>Sphingobacteriales</taxon>
        <taxon>Sphingobacteriaceae</taxon>
        <taxon>Pedobacter</taxon>
    </lineage>
</organism>
<evidence type="ECO:0000313" key="2">
    <source>
        <dbReference type="Proteomes" id="UP001378956"/>
    </source>
</evidence>
<dbReference type="EMBL" id="JBBEUB010000009">
    <property type="protein sequence ID" value="MEJ2905082.1"/>
    <property type="molecule type" value="Genomic_DNA"/>
</dbReference>
<dbReference type="Proteomes" id="UP001378956">
    <property type="component" value="Unassembled WGS sequence"/>
</dbReference>
<name>A0ABU8NS55_9SPHI</name>
<gene>
    <name evidence="1" type="ORF">WAE58_21735</name>
</gene>
<keyword evidence="2" id="KW-1185">Reference proteome</keyword>
<dbReference type="RefSeq" id="WP_337717588.1">
    <property type="nucleotide sequence ID" value="NZ_JBBEUB010000009.1"/>
</dbReference>
<evidence type="ECO:0008006" key="3">
    <source>
        <dbReference type="Google" id="ProtNLM"/>
    </source>
</evidence>
<reference evidence="1 2" key="1">
    <citation type="submission" date="2024-03" db="EMBL/GenBank/DDBJ databases">
        <title>Sequence of Lycoming College Course Isolates.</title>
        <authorList>
            <person name="Plotts O."/>
            <person name="Newman J."/>
        </authorList>
    </citation>
    <scope>NUCLEOTIDE SEQUENCE [LARGE SCALE GENOMIC DNA]</scope>
    <source>
        <strain evidence="1 2">CJB-3</strain>
    </source>
</reference>
<sequence>MRAKFLFFLVVLHLIVYFSCKKDRNEEKDGSNPLKIINNPDLANKENELLAYYSKPGDSVQLFYYGSFDGGGRPKKIDQMVFQKNSGETVNLFFDGQNRASSFYISKLGVKYKMLISFDYGTPGKTIAKLYSYDFDTNISTLISSKALDNASGKVSKIHKLDRTQMHHASLGNIDLGIVSILKFIMPQDDIGELAMIANMKLVLVNAALPLALGLAAGLAISWPVGVAVGVFAWAIAAKAGEGADIVKIPKIQTPNPPGDPLDKSVKLFSQYGGGIVYYIHEIKNYTNTIVGIEYYICSVEDLGYTDLVTSLKLAKDYRAGAFSDWHLPSIYENYELYSARKGILNIHQGCRSTQDQDCFYWIFDIATFRLDPTFAQSFTDDAGISTNSVQLAVMNPAKARIRAVRTAYVRF</sequence>